<evidence type="ECO:0000256" key="6">
    <source>
        <dbReference type="PROSITE-ProRule" id="PRU00023"/>
    </source>
</evidence>
<dbReference type="PROSITE" id="PS50097">
    <property type="entry name" value="BTB"/>
    <property type="match status" value="1"/>
</dbReference>
<evidence type="ECO:0000256" key="1">
    <source>
        <dbReference type="ARBA" id="ARBA00022723"/>
    </source>
</evidence>
<dbReference type="FunFam" id="3.30.40.10:FF:000104">
    <property type="entry name" value="Ankyrin repeat and FYVE domain-containing 1"/>
    <property type="match status" value="1"/>
</dbReference>
<feature type="repeat" description="ANK" evidence="6">
    <location>
        <begin position="860"/>
        <end position="892"/>
    </location>
</feature>
<feature type="domain" description="FYVE-type" evidence="10">
    <location>
        <begin position="1061"/>
        <end position="1121"/>
    </location>
</feature>
<dbReference type="AlphaFoldDB" id="A0A9J6BXQ9"/>
<dbReference type="InterPro" id="IPR036770">
    <property type="entry name" value="Ankyrin_rpt-contain_sf"/>
</dbReference>
<protein>
    <recommendedName>
        <fullName evidence="13">Ankyrin repeat and FYVE domain-containing protein 1</fullName>
    </recommendedName>
</protein>
<evidence type="ECO:0000313" key="11">
    <source>
        <dbReference type="EMBL" id="KAG5673998.1"/>
    </source>
</evidence>
<evidence type="ECO:0000256" key="7">
    <source>
        <dbReference type="PROSITE-ProRule" id="PRU00091"/>
    </source>
</evidence>
<keyword evidence="2" id="KW-0677">Repeat</keyword>
<accession>A0A9J6BXQ9</accession>
<dbReference type="EMBL" id="JADBJN010000003">
    <property type="protein sequence ID" value="KAG5673998.1"/>
    <property type="molecule type" value="Genomic_DNA"/>
</dbReference>
<dbReference type="PROSITE" id="PS50297">
    <property type="entry name" value="ANK_REP_REGION"/>
    <property type="match status" value="6"/>
</dbReference>
<feature type="repeat" description="ANK" evidence="6">
    <location>
        <begin position="757"/>
        <end position="790"/>
    </location>
</feature>
<dbReference type="Proteomes" id="UP001107558">
    <property type="component" value="Chromosome 3"/>
</dbReference>
<evidence type="ECO:0008006" key="13">
    <source>
        <dbReference type="Google" id="ProtNLM"/>
    </source>
</evidence>
<feature type="repeat" description="ANK" evidence="6">
    <location>
        <begin position="825"/>
        <end position="857"/>
    </location>
</feature>
<dbReference type="PRINTS" id="PR01415">
    <property type="entry name" value="ANKYRIN"/>
</dbReference>
<feature type="repeat" description="ANK" evidence="6">
    <location>
        <begin position="406"/>
        <end position="441"/>
    </location>
</feature>
<dbReference type="CDD" id="cd15728">
    <property type="entry name" value="FYVE_ANFY1"/>
    <property type="match status" value="1"/>
</dbReference>
<dbReference type="CDD" id="cd18303">
    <property type="entry name" value="BTB_POZ_Rank-5"/>
    <property type="match status" value="1"/>
</dbReference>
<dbReference type="InterPro" id="IPR049764">
    <property type="entry name" value="ANFY1_FYVE"/>
</dbReference>
<evidence type="ECO:0000256" key="2">
    <source>
        <dbReference type="ARBA" id="ARBA00022737"/>
    </source>
</evidence>
<comment type="caution">
    <text evidence="11">The sequence shown here is derived from an EMBL/GenBank/DDBJ whole genome shotgun (WGS) entry which is preliminary data.</text>
</comment>
<dbReference type="PROSITE" id="PS50178">
    <property type="entry name" value="ZF_FYVE"/>
    <property type="match status" value="1"/>
</dbReference>
<organism evidence="11 12">
    <name type="scientific">Polypedilum vanderplanki</name>
    <name type="common">Sleeping chironomid midge</name>
    <dbReference type="NCBI Taxonomy" id="319348"/>
    <lineage>
        <taxon>Eukaryota</taxon>
        <taxon>Metazoa</taxon>
        <taxon>Ecdysozoa</taxon>
        <taxon>Arthropoda</taxon>
        <taxon>Hexapoda</taxon>
        <taxon>Insecta</taxon>
        <taxon>Pterygota</taxon>
        <taxon>Neoptera</taxon>
        <taxon>Endopterygota</taxon>
        <taxon>Diptera</taxon>
        <taxon>Nematocera</taxon>
        <taxon>Chironomoidea</taxon>
        <taxon>Chironomidae</taxon>
        <taxon>Chironominae</taxon>
        <taxon>Polypedilum</taxon>
        <taxon>Polypedilum</taxon>
    </lineage>
</organism>
<evidence type="ECO:0000259" key="10">
    <source>
        <dbReference type="PROSITE" id="PS50178"/>
    </source>
</evidence>
<gene>
    <name evidence="11" type="ORF">PVAND_003993</name>
</gene>
<dbReference type="InterPro" id="IPR017455">
    <property type="entry name" value="Znf_FYVE-rel"/>
</dbReference>
<keyword evidence="4" id="KW-0862">Zinc</keyword>
<dbReference type="PANTHER" id="PTHR24198">
    <property type="entry name" value="ANKYRIN REPEAT AND PROTEIN KINASE DOMAIN-CONTAINING PROTEIN"/>
    <property type="match status" value="1"/>
</dbReference>
<evidence type="ECO:0000256" key="8">
    <source>
        <dbReference type="SAM" id="Coils"/>
    </source>
</evidence>
<feature type="repeat" description="ANK" evidence="6">
    <location>
        <begin position="551"/>
        <end position="583"/>
    </location>
</feature>
<feature type="repeat" description="ANK" evidence="6">
    <location>
        <begin position="724"/>
        <end position="756"/>
    </location>
</feature>
<keyword evidence="5 6" id="KW-0040">ANK repeat</keyword>
<dbReference type="SMART" id="SM00248">
    <property type="entry name" value="ANK"/>
    <property type="match status" value="21"/>
</dbReference>
<feature type="coiled-coil region" evidence="8">
    <location>
        <begin position="10"/>
        <end position="44"/>
    </location>
</feature>
<dbReference type="GO" id="GO:0008270">
    <property type="term" value="F:zinc ion binding"/>
    <property type="evidence" value="ECO:0007669"/>
    <property type="project" value="UniProtKB-KW"/>
</dbReference>
<keyword evidence="3 7" id="KW-0863">Zinc-finger</keyword>
<feature type="repeat" description="ANK" evidence="6">
    <location>
        <begin position="1000"/>
        <end position="1032"/>
    </location>
</feature>
<dbReference type="SMART" id="SM00064">
    <property type="entry name" value="FYVE"/>
    <property type="match status" value="1"/>
</dbReference>
<dbReference type="InterPro" id="IPR000306">
    <property type="entry name" value="Znf_FYVE"/>
</dbReference>
<dbReference type="SUPFAM" id="SSF54695">
    <property type="entry name" value="POZ domain"/>
    <property type="match status" value="1"/>
</dbReference>
<dbReference type="InterPro" id="IPR011011">
    <property type="entry name" value="Znf_FYVE_PHD"/>
</dbReference>
<dbReference type="InterPro" id="IPR013083">
    <property type="entry name" value="Znf_RING/FYVE/PHD"/>
</dbReference>
<name>A0A9J6BXQ9_POLVA</name>
<keyword evidence="1" id="KW-0479">Metal-binding</keyword>
<evidence type="ECO:0000256" key="5">
    <source>
        <dbReference type="ARBA" id="ARBA00023043"/>
    </source>
</evidence>
<reference evidence="11" key="1">
    <citation type="submission" date="2021-03" db="EMBL/GenBank/DDBJ databases">
        <title>Chromosome level genome of the anhydrobiotic midge Polypedilum vanderplanki.</title>
        <authorList>
            <person name="Yoshida Y."/>
            <person name="Kikawada T."/>
            <person name="Gusev O."/>
        </authorList>
    </citation>
    <scope>NUCLEOTIDE SEQUENCE</scope>
    <source>
        <strain evidence="11">NIAS01</strain>
        <tissue evidence="11">Whole body or cell culture</tissue>
    </source>
</reference>
<proteinExistence type="predicted"/>
<dbReference type="InterPro" id="IPR049765">
    <property type="entry name" value="ANFY1_BTB_POZ"/>
</dbReference>
<dbReference type="InterPro" id="IPR000210">
    <property type="entry name" value="BTB/POZ_dom"/>
</dbReference>
<dbReference type="Pfam" id="PF12796">
    <property type="entry name" value="Ank_2"/>
    <property type="match status" value="4"/>
</dbReference>
<dbReference type="InterPro" id="IPR002110">
    <property type="entry name" value="Ankyrin_rpt"/>
</dbReference>
<evidence type="ECO:0000313" key="12">
    <source>
        <dbReference type="Proteomes" id="UP001107558"/>
    </source>
</evidence>
<dbReference type="PANTHER" id="PTHR24198:SF191">
    <property type="entry name" value="RABANKYRIN-5-LIKE"/>
    <property type="match status" value="1"/>
</dbReference>
<dbReference type="Pfam" id="PF00651">
    <property type="entry name" value="BTB"/>
    <property type="match status" value="1"/>
</dbReference>
<feature type="repeat" description="ANK" evidence="6">
    <location>
        <begin position="372"/>
        <end position="395"/>
    </location>
</feature>
<keyword evidence="12" id="KW-1185">Reference proteome</keyword>
<dbReference type="SMART" id="SM00225">
    <property type="entry name" value="BTB"/>
    <property type="match status" value="1"/>
</dbReference>
<dbReference type="OrthoDB" id="2306477at2759"/>
<feature type="repeat" description="ANK" evidence="6">
    <location>
        <begin position="474"/>
        <end position="506"/>
    </location>
</feature>
<dbReference type="Pfam" id="PF01363">
    <property type="entry name" value="FYVE"/>
    <property type="match status" value="1"/>
</dbReference>
<dbReference type="SUPFAM" id="SSF57903">
    <property type="entry name" value="FYVE/PHD zinc finger"/>
    <property type="match status" value="1"/>
</dbReference>
<dbReference type="InterPro" id="IPR049763">
    <property type="entry name" value="ANKFY1_BACK"/>
</dbReference>
<dbReference type="CDD" id="cd18501">
    <property type="entry name" value="BACK_ANKFY1_Rank5"/>
    <property type="match status" value="1"/>
</dbReference>
<dbReference type="PROSITE" id="PS50088">
    <property type="entry name" value="ANK_REPEAT"/>
    <property type="match status" value="11"/>
</dbReference>
<dbReference type="SUPFAM" id="SSF48403">
    <property type="entry name" value="Ankyrin repeat"/>
    <property type="match status" value="3"/>
</dbReference>
<evidence type="ECO:0000256" key="4">
    <source>
        <dbReference type="ARBA" id="ARBA00022833"/>
    </source>
</evidence>
<dbReference type="InterPro" id="IPR011333">
    <property type="entry name" value="SKP1/BTB/POZ_sf"/>
</dbReference>
<evidence type="ECO:0000256" key="3">
    <source>
        <dbReference type="ARBA" id="ARBA00022771"/>
    </source>
</evidence>
<feature type="repeat" description="ANK" evidence="6">
    <location>
        <begin position="894"/>
        <end position="926"/>
    </location>
</feature>
<dbReference type="Gene3D" id="3.30.40.10">
    <property type="entry name" value="Zinc/RING finger domain, C3HC4 (zinc finger)"/>
    <property type="match status" value="1"/>
</dbReference>
<feature type="domain" description="BTB" evidence="9">
    <location>
        <begin position="75"/>
        <end position="137"/>
    </location>
</feature>
<feature type="repeat" description="ANK" evidence="6">
    <location>
        <begin position="260"/>
        <end position="292"/>
    </location>
</feature>
<keyword evidence="8" id="KW-0175">Coiled coil</keyword>
<dbReference type="Gene3D" id="3.30.710.10">
    <property type="entry name" value="Potassium Channel Kv1.1, Chain A"/>
    <property type="match status" value="1"/>
</dbReference>
<dbReference type="Gene3D" id="1.25.40.20">
    <property type="entry name" value="Ankyrin repeat-containing domain"/>
    <property type="match status" value="6"/>
</dbReference>
<dbReference type="FunFam" id="1.25.40.20:FF:000628">
    <property type="entry name" value="Uncharacterized protein, isoform D"/>
    <property type="match status" value="1"/>
</dbReference>
<evidence type="ECO:0000259" key="9">
    <source>
        <dbReference type="PROSITE" id="PS50097"/>
    </source>
</evidence>
<sequence length="1126" mass="125585">MIEETNDSSNNKLQNHLKLLKNEYSKLQKSYTELQRKFDELQATNTENSTAATDSSFNSRLVVIVSSLYGRKTYSDLTIKLKDRQIPAHKFVLNARSEEWREEVLANKSELDWSDLDTDASNALLRWIYTDIVDLNQQDSLSMNLLKAAHKFKLNGLMGLCERALMGTVNVRSCVAFYCVAEEVGASNLLEYCSSLISIHWDELLPQDFVHMSETLLYKMLKSKTKFPLHAAIRLRREDVVFLCLVENEGTDIVNSLSSQGHLPLGLALIEQNTAIANTLINGNADVNAVNSEGSTLLIDAIKRSDGFSANFLLDHNCDVNLTTQDTGDMALHIICTYSRESTSNETFKEMLEVGKKVISKKNLEINKQNLKGYSPLHLAIVSGYVEMINELLKNPDIDLNLLTYDGKCALLLALLSHHFMDFSVAKCLIDNGADTNFINDNGDNILQFLIKSQREDVAIFMCDHINLDYKNHDNLTSLHLACKYGLVKLSKKILTCGASPNIQTGIEEKKTALHFAIEANNIELVEAFVEFKLDNENSKNTPDFNLRCANGDSPLSLALNLKHNDLVPILIKGGSDVNARNGELTLLHQAILKESAETAIFLLEQGADSNALTGEQESPLELAIHCRLESVVDALCNRSVSLASPNILWSALETEQENIASVLVKHGIDTDCWSMGPDGMQQTLLHRAIEEHNEYAAIFLIRSGCDLDSPRQSLGDASPANNTKESPLHMCCTYGLTKVVQTLIEHGANVNALNHENKTPLHHAIQNQHESIIAILLRHPNIDMKIRDKQGNTAFATALTVRNHKAAEKILDRWPTCAEQIDSRGRNFLHLAIMREDLESVLFLLAIQVDVNSRVHDVNQATPLMLASQSENEMLIRNLILAGARLNDRDSNSQKTALHIAAERGRLCAVQALLQNGCDYDAIDAEGNNALHIAMRECMLPIVRELLTESRINAEVLNMKGRNPLHELCRCGRDSLAASICELFLECMPNYPINQPDLLGNSPLLLAYMRGETQLCRVLVKSGACLGAENKDGVSIFNYKLATNQLLYRLLDELSVESPWSSSDFCQECATKFSLTMRKHHCRHCGRMICSQCSNNDVPIIKFGINKPVRVCRICFEVLQTGVTH</sequence>